<keyword evidence="2" id="KW-1185">Reference proteome</keyword>
<evidence type="ECO:0000313" key="1">
    <source>
        <dbReference type="EMBL" id="KAI0048389.1"/>
    </source>
</evidence>
<dbReference type="Proteomes" id="UP000814033">
    <property type="component" value="Unassembled WGS sequence"/>
</dbReference>
<reference evidence="1" key="1">
    <citation type="submission" date="2021-02" db="EMBL/GenBank/DDBJ databases">
        <authorList>
            <consortium name="DOE Joint Genome Institute"/>
            <person name="Ahrendt S."/>
            <person name="Looney B.P."/>
            <person name="Miyauchi S."/>
            <person name="Morin E."/>
            <person name="Drula E."/>
            <person name="Courty P.E."/>
            <person name="Chicoki N."/>
            <person name="Fauchery L."/>
            <person name="Kohler A."/>
            <person name="Kuo A."/>
            <person name="Labutti K."/>
            <person name="Pangilinan J."/>
            <person name="Lipzen A."/>
            <person name="Riley R."/>
            <person name="Andreopoulos W."/>
            <person name="He G."/>
            <person name="Johnson J."/>
            <person name="Barry K.W."/>
            <person name="Grigoriev I.V."/>
            <person name="Nagy L."/>
            <person name="Hibbett D."/>
            <person name="Henrissat B."/>
            <person name="Matheny P.B."/>
            <person name="Labbe J."/>
            <person name="Martin F."/>
        </authorList>
    </citation>
    <scope>NUCLEOTIDE SEQUENCE</scope>
    <source>
        <strain evidence="1">FP105234-sp</strain>
    </source>
</reference>
<proteinExistence type="predicted"/>
<name>A0ACB8RWJ2_9AGAM</name>
<reference evidence="1" key="2">
    <citation type="journal article" date="2022" name="New Phytol.">
        <title>Evolutionary transition to the ectomycorrhizal habit in the genomes of a hyperdiverse lineage of mushroom-forming fungi.</title>
        <authorList>
            <person name="Looney B."/>
            <person name="Miyauchi S."/>
            <person name="Morin E."/>
            <person name="Drula E."/>
            <person name="Courty P.E."/>
            <person name="Kohler A."/>
            <person name="Kuo A."/>
            <person name="LaButti K."/>
            <person name="Pangilinan J."/>
            <person name="Lipzen A."/>
            <person name="Riley R."/>
            <person name="Andreopoulos W."/>
            <person name="He G."/>
            <person name="Johnson J."/>
            <person name="Nolan M."/>
            <person name="Tritt A."/>
            <person name="Barry K.W."/>
            <person name="Grigoriev I.V."/>
            <person name="Nagy L.G."/>
            <person name="Hibbett D."/>
            <person name="Henrissat B."/>
            <person name="Matheny P.B."/>
            <person name="Labbe J."/>
            <person name="Martin F.M."/>
        </authorList>
    </citation>
    <scope>NUCLEOTIDE SEQUENCE</scope>
    <source>
        <strain evidence="1">FP105234-sp</strain>
    </source>
</reference>
<organism evidence="1 2">
    <name type="scientific">Auriscalpium vulgare</name>
    <dbReference type="NCBI Taxonomy" id="40419"/>
    <lineage>
        <taxon>Eukaryota</taxon>
        <taxon>Fungi</taxon>
        <taxon>Dikarya</taxon>
        <taxon>Basidiomycota</taxon>
        <taxon>Agaricomycotina</taxon>
        <taxon>Agaricomycetes</taxon>
        <taxon>Russulales</taxon>
        <taxon>Auriscalpiaceae</taxon>
        <taxon>Auriscalpium</taxon>
    </lineage>
</organism>
<sequence length="131" mass="14913">MNPVLVNLEISSLLRFWRISPSFLTVSCSPVLDSSTKSYLAHFRSSLTQTFQSYFDQAAEVARIFNIKLTSRSWDGQRYLDILVQHKARIVALCEEFSRPLVVGSKPTFDRRVARVITITCYAGFRQSCVG</sequence>
<evidence type="ECO:0000313" key="2">
    <source>
        <dbReference type="Proteomes" id="UP000814033"/>
    </source>
</evidence>
<comment type="caution">
    <text evidence="1">The sequence shown here is derived from an EMBL/GenBank/DDBJ whole genome shotgun (WGS) entry which is preliminary data.</text>
</comment>
<gene>
    <name evidence="1" type="ORF">FA95DRAFT_1071978</name>
</gene>
<protein>
    <submittedName>
        <fullName evidence="1">Uncharacterized protein</fullName>
    </submittedName>
</protein>
<dbReference type="EMBL" id="MU275887">
    <property type="protein sequence ID" value="KAI0048389.1"/>
    <property type="molecule type" value="Genomic_DNA"/>
</dbReference>
<accession>A0ACB8RWJ2</accession>